<sequence>MKKLILLLLFIIPSVCFAQITITGKILYAKDNTAFPYASVFLSNTTIGTKTYTDGTFTLPDIKPGKYTLVVTAVGYEQYSIELLLDKNLQINDVKLVEKPIELENVVIKFDPNREKYMNMFMYEFVGRSENAKKCKILNPEIIHFKLNKKTNMLTATANDFIELENESLGYKINYLLKVFEISMTYWKVSYSGDFKFEKMDGPPKAQEKWEKKRKETYKGSAKHFYKSLIAGDFKEQGFDVYTVARENKPQFPDSNLISRLIVKDTLRIKNDTNSYWQRQPPPMANTTEKIRLIEPKLNLNQISCPTDIKGIYGLRFDELLKYVMFVVYSKKSAPAAVFDFVNTRFQVTKPASFIVFDKPYALFDSNGIITSKGSISYSGYWSEQRIGDLLPADYLPTD</sequence>
<dbReference type="AlphaFoldDB" id="A0A1G7K6F8"/>
<dbReference type="SUPFAM" id="SSF49464">
    <property type="entry name" value="Carboxypeptidase regulatory domain-like"/>
    <property type="match status" value="1"/>
</dbReference>
<accession>A0A1G7K6F8</accession>
<keyword evidence="3" id="KW-1185">Reference proteome</keyword>
<dbReference type="Pfam" id="PF13715">
    <property type="entry name" value="CarbopepD_reg_2"/>
    <property type="match status" value="1"/>
</dbReference>
<organism evidence="2 3">
    <name type="scientific">Mucilaginibacter pineti</name>
    <dbReference type="NCBI Taxonomy" id="1391627"/>
    <lineage>
        <taxon>Bacteria</taxon>
        <taxon>Pseudomonadati</taxon>
        <taxon>Bacteroidota</taxon>
        <taxon>Sphingobacteriia</taxon>
        <taxon>Sphingobacteriales</taxon>
        <taxon>Sphingobacteriaceae</taxon>
        <taxon>Mucilaginibacter</taxon>
    </lineage>
</organism>
<evidence type="ECO:0000313" key="2">
    <source>
        <dbReference type="EMBL" id="SDF32742.1"/>
    </source>
</evidence>
<evidence type="ECO:0000256" key="1">
    <source>
        <dbReference type="SAM" id="SignalP"/>
    </source>
</evidence>
<dbReference type="RefSeq" id="WP_091154544.1">
    <property type="nucleotide sequence ID" value="NZ_FNAI01000016.1"/>
</dbReference>
<dbReference type="Proteomes" id="UP000199072">
    <property type="component" value="Unassembled WGS sequence"/>
</dbReference>
<protein>
    <submittedName>
        <fullName evidence="2">CarboxypepD_reg-like domain-containing protein</fullName>
    </submittedName>
</protein>
<dbReference type="Gene3D" id="2.60.40.1120">
    <property type="entry name" value="Carboxypeptidase-like, regulatory domain"/>
    <property type="match status" value="1"/>
</dbReference>
<dbReference type="OrthoDB" id="1223654at2"/>
<evidence type="ECO:0000313" key="3">
    <source>
        <dbReference type="Proteomes" id="UP000199072"/>
    </source>
</evidence>
<keyword evidence="1" id="KW-0732">Signal</keyword>
<feature type="chain" id="PRO_5011512041" evidence="1">
    <location>
        <begin position="19"/>
        <end position="399"/>
    </location>
</feature>
<gene>
    <name evidence="2" type="ORF">SAMN05216464_11611</name>
</gene>
<name>A0A1G7K6F8_9SPHI</name>
<dbReference type="InterPro" id="IPR008969">
    <property type="entry name" value="CarboxyPept-like_regulatory"/>
</dbReference>
<dbReference type="STRING" id="1391627.SAMN05216464_11611"/>
<dbReference type="EMBL" id="FNAI01000016">
    <property type="protein sequence ID" value="SDF32742.1"/>
    <property type="molecule type" value="Genomic_DNA"/>
</dbReference>
<feature type="signal peptide" evidence="1">
    <location>
        <begin position="1"/>
        <end position="18"/>
    </location>
</feature>
<reference evidence="2 3" key="1">
    <citation type="submission" date="2016-10" db="EMBL/GenBank/DDBJ databases">
        <authorList>
            <person name="de Groot N.N."/>
        </authorList>
    </citation>
    <scope>NUCLEOTIDE SEQUENCE [LARGE SCALE GENOMIC DNA]</scope>
    <source>
        <strain evidence="2 3">47C3B</strain>
    </source>
</reference>
<proteinExistence type="predicted"/>